<dbReference type="Proteomes" id="UP000671908">
    <property type="component" value="Chromosome"/>
</dbReference>
<feature type="signal peptide" evidence="1">
    <location>
        <begin position="1"/>
        <end position="18"/>
    </location>
</feature>
<protein>
    <recommendedName>
        <fullName evidence="4">Lipoprotein</fullName>
    </recommendedName>
</protein>
<dbReference type="RefSeq" id="WP_210119088.1">
    <property type="nucleotide sequence ID" value="NZ_CP054142.1"/>
</dbReference>
<dbReference type="EMBL" id="CP054142">
    <property type="protein sequence ID" value="QTQ14432.1"/>
    <property type="molecule type" value="Genomic_DNA"/>
</dbReference>
<keyword evidence="3" id="KW-1185">Reference proteome</keyword>
<dbReference type="PROSITE" id="PS51257">
    <property type="entry name" value="PROKAR_LIPOPROTEIN"/>
    <property type="match status" value="1"/>
</dbReference>
<organism evidence="2 3">
    <name type="scientific">Treponema parvum</name>
    <dbReference type="NCBI Taxonomy" id="138851"/>
    <lineage>
        <taxon>Bacteria</taxon>
        <taxon>Pseudomonadati</taxon>
        <taxon>Spirochaetota</taxon>
        <taxon>Spirochaetia</taxon>
        <taxon>Spirochaetales</taxon>
        <taxon>Treponemataceae</taxon>
        <taxon>Treponema</taxon>
    </lineage>
</organism>
<evidence type="ECO:0000313" key="3">
    <source>
        <dbReference type="Proteomes" id="UP000671908"/>
    </source>
</evidence>
<keyword evidence="1" id="KW-0732">Signal</keyword>
<dbReference type="AlphaFoldDB" id="A0A975F4W1"/>
<proteinExistence type="predicted"/>
<dbReference type="KEGG" id="tpav:HRQ91_08175"/>
<accession>A0A975F4W1</accession>
<feature type="chain" id="PRO_5037961494" description="Lipoprotein" evidence="1">
    <location>
        <begin position="19"/>
        <end position="210"/>
    </location>
</feature>
<evidence type="ECO:0008006" key="4">
    <source>
        <dbReference type="Google" id="ProtNLM"/>
    </source>
</evidence>
<name>A0A975F4W1_9SPIR</name>
<gene>
    <name evidence="2" type="ORF">HRQ91_08175</name>
</gene>
<reference evidence="2 3" key="1">
    <citation type="journal article" date="2021" name="Microbiol. Resour. Announc.">
        <title>Complete Genome Sequences of Three Human Oral Treponema parvum Isolates.</title>
        <authorList>
            <person name="Zeng H."/>
            <person name="Watt R.M."/>
        </authorList>
    </citation>
    <scope>NUCLEOTIDE SEQUENCE [LARGE SCALE GENOMIC DNA]</scope>
    <source>
        <strain evidence="2 3">ATCC 700770</strain>
    </source>
</reference>
<evidence type="ECO:0000256" key="1">
    <source>
        <dbReference type="SAM" id="SignalP"/>
    </source>
</evidence>
<evidence type="ECO:0000313" key="2">
    <source>
        <dbReference type="EMBL" id="QTQ14432.1"/>
    </source>
</evidence>
<sequence length="210" mass="23549">MWKCVLICISAVSPVFFACSNIGSPVESGGKDKTLMTLMSERRIDWENELEPFALKRNTEKLGGMESDVDLTPQTYALSALKRGDPVYPFIEGFGSLDTSSLTQDAKAVLDGFCNAFLDGSSAESYIDAEKKYALVFFLSDIKLFFKAEKNIFNGRIYGTPFIKDETFGVPVRFTGKDVLLDVFVYLNRNSDWKINQIQIKNIRTAENAE</sequence>